<feature type="region of interest" description="Disordered" evidence="2">
    <location>
        <begin position="335"/>
        <end position="354"/>
    </location>
</feature>
<dbReference type="EMBL" id="ADBL01000118">
    <property type="status" value="NOT_ANNOTATED_CDS"/>
    <property type="molecule type" value="Genomic_DNA"/>
</dbReference>
<dbReference type="AlphaFoldDB" id="A0A0C4DL62"/>
<keyword evidence="1" id="KW-0175">Coiled coil</keyword>
<name>A0A0C4DL62_MAGP6</name>
<dbReference type="EMBL" id="GL876966">
    <property type="protein sequence ID" value="KLU81411.1"/>
    <property type="molecule type" value="Genomic_DNA"/>
</dbReference>
<evidence type="ECO:0000313" key="4">
    <source>
        <dbReference type="EnsemblFungi" id="MAPG_00501T0"/>
    </source>
</evidence>
<gene>
    <name evidence="3" type="ORF">MAPG_00501</name>
</gene>
<keyword evidence="5" id="KW-1185">Reference proteome</keyword>
<dbReference type="OrthoDB" id="4749037at2759"/>
<dbReference type="EnsemblFungi" id="MAPG_00501T0">
    <property type="protein sequence ID" value="MAPG_00501T0"/>
    <property type="gene ID" value="MAPG_00501"/>
</dbReference>
<reference evidence="4" key="5">
    <citation type="submission" date="2015-06" db="UniProtKB">
        <authorList>
            <consortium name="EnsemblFungi"/>
        </authorList>
    </citation>
    <scope>IDENTIFICATION</scope>
    <source>
        <strain evidence="4">ATCC 64411</strain>
    </source>
</reference>
<feature type="coiled-coil region" evidence="1">
    <location>
        <begin position="156"/>
        <end position="183"/>
    </location>
</feature>
<reference evidence="3" key="1">
    <citation type="submission" date="2010-05" db="EMBL/GenBank/DDBJ databases">
        <title>The Genome Sequence of Magnaporthe poae strain ATCC 64411.</title>
        <authorList>
            <consortium name="The Broad Institute Genome Sequencing Platform"/>
            <consortium name="Broad Institute Genome Sequencing Center for Infectious Disease"/>
            <person name="Ma L.-J."/>
            <person name="Dead R."/>
            <person name="Young S."/>
            <person name="Zeng Q."/>
            <person name="Koehrsen M."/>
            <person name="Alvarado L."/>
            <person name="Berlin A."/>
            <person name="Chapman S.B."/>
            <person name="Chen Z."/>
            <person name="Freedman E."/>
            <person name="Gellesch M."/>
            <person name="Goldberg J."/>
            <person name="Griggs A."/>
            <person name="Gujja S."/>
            <person name="Heilman E.R."/>
            <person name="Heiman D."/>
            <person name="Hepburn T."/>
            <person name="Howarth C."/>
            <person name="Jen D."/>
            <person name="Larson L."/>
            <person name="Mehta T."/>
            <person name="Neiman D."/>
            <person name="Pearson M."/>
            <person name="Roberts A."/>
            <person name="Saif S."/>
            <person name="Shea T."/>
            <person name="Shenoy N."/>
            <person name="Sisk P."/>
            <person name="Stolte C."/>
            <person name="Sykes S."/>
            <person name="Walk T."/>
            <person name="White J."/>
            <person name="Yandava C."/>
            <person name="Haas B."/>
            <person name="Nusbaum C."/>
            <person name="Birren B."/>
        </authorList>
    </citation>
    <scope>NUCLEOTIDE SEQUENCE</scope>
    <source>
        <strain evidence="3">ATCC 64411</strain>
    </source>
</reference>
<dbReference type="VEuPathDB" id="FungiDB:MAPG_00501"/>
<feature type="compositionally biased region" description="Polar residues" evidence="2">
    <location>
        <begin position="399"/>
        <end position="409"/>
    </location>
</feature>
<feature type="region of interest" description="Disordered" evidence="2">
    <location>
        <begin position="20"/>
        <end position="71"/>
    </location>
</feature>
<reference evidence="4" key="4">
    <citation type="journal article" date="2015" name="G3 (Bethesda)">
        <title>Genome sequences of three phytopathogenic species of the Magnaporthaceae family of fungi.</title>
        <authorList>
            <person name="Okagaki L.H."/>
            <person name="Nunes C.C."/>
            <person name="Sailsbery J."/>
            <person name="Clay B."/>
            <person name="Brown D."/>
            <person name="John T."/>
            <person name="Oh Y."/>
            <person name="Young N."/>
            <person name="Fitzgerald M."/>
            <person name="Haas B.J."/>
            <person name="Zeng Q."/>
            <person name="Young S."/>
            <person name="Adiconis X."/>
            <person name="Fan L."/>
            <person name="Levin J.Z."/>
            <person name="Mitchell T.K."/>
            <person name="Okubara P.A."/>
            <person name="Farman M.L."/>
            <person name="Kohn L.M."/>
            <person name="Birren B."/>
            <person name="Ma L.-J."/>
            <person name="Dean R.A."/>
        </authorList>
    </citation>
    <scope>NUCLEOTIDE SEQUENCE</scope>
    <source>
        <strain evidence="4">ATCC 64411 / 73-15</strain>
    </source>
</reference>
<protein>
    <submittedName>
        <fullName evidence="3 4">Uncharacterized protein</fullName>
    </submittedName>
</protein>
<feature type="region of interest" description="Disordered" evidence="2">
    <location>
        <begin position="398"/>
        <end position="440"/>
    </location>
</feature>
<evidence type="ECO:0000256" key="2">
    <source>
        <dbReference type="SAM" id="MobiDB-lite"/>
    </source>
</evidence>
<organism evidence="4 5">
    <name type="scientific">Magnaporthiopsis poae (strain ATCC 64411 / 73-15)</name>
    <name type="common">Kentucky bluegrass fungus</name>
    <name type="synonym">Magnaporthe poae</name>
    <dbReference type="NCBI Taxonomy" id="644358"/>
    <lineage>
        <taxon>Eukaryota</taxon>
        <taxon>Fungi</taxon>
        <taxon>Dikarya</taxon>
        <taxon>Ascomycota</taxon>
        <taxon>Pezizomycotina</taxon>
        <taxon>Sordariomycetes</taxon>
        <taxon>Sordariomycetidae</taxon>
        <taxon>Magnaporthales</taxon>
        <taxon>Magnaporthaceae</taxon>
        <taxon>Magnaporthiopsis</taxon>
    </lineage>
</organism>
<dbReference type="eggNOG" id="ENOG502RJ9K">
    <property type="taxonomic scope" value="Eukaryota"/>
</dbReference>
<dbReference type="Proteomes" id="UP000011715">
    <property type="component" value="Unassembled WGS sequence"/>
</dbReference>
<proteinExistence type="predicted"/>
<evidence type="ECO:0000313" key="3">
    <source>
        <dbReference type="EMBL" id="KLU81411.1"/>
    </source>
</evidence>
<sequence>MSSDVREELEALVALLGSSQAVTDCSSVPAPPSPGTADRLPGDFRPSKPIPTPARADRRRPRDTTHPDYWKDCEDVITGGRRFETRNAWITSDDAGEIAPSSRHHLRAVYPPHLPNDPSWMNQAEPEYGRPSSNGIDVQPAVEQNRRRVRDYLDYAGKEQESRQDLFDKLDELEEKLARVRKDTLDLGPNRRKDRVPQPVLHKISALQRKESELNKGHPTLLNLLWNRRAEVQRTLTRFWEKKALDLETKDETKEFEPTFIADPPCAPKAPVPDTGGAQSPPKEPLRGGTHVPDWFRALEKTGCVALGSEGEEKRFVELLNKMWRLEEEVRRKEFQRKQEEQAGGQGIRKTPWDHHFHEPNPGWAHEKQRRRGGWWTCRDDEDAPLAERLCQICRWESPESSTCGSPSRQAVYGRTQKKPPPAKVRPQQQRKPRQRHNSKVSAADYLEELMGHVRAAMAVVAENDKRSVIATMRIERLDANRQLQGDKRGGFPPRSD</sequence>
<feature type="compositionally biased region" description="Basic residues" evidence="2">
    <location>
        <begin position="429"/>
        <end position="439"/>
    </location>
</feature>
<evidence type="ECO:0000313" key="5">
    <source>
        <dbReference type="Proteomes" id="UP000011715"/>
    </source>
</evidence>
<reference evidence="3" key="3">
    <citation type="submission" date="2011-03" db="EMBL/GenBank/DDBJ databases">
        <title>Annotation of Magnaporthe poae ATCC 64411.</title>
        <authorList>
            <person name="Ma L.-J."/>
            <person name="Dead R."/>
            <person name="Young S.K."/>
            <person name="Zeng Q."/>
            <person name="Gargeya S."/>
            <person name="Fitzgerald M."/>
            <person name="Haas B."/>
            <person name="Abouelleil A."/>
            <person name="Alvarado L."/>
            <person name="Arachchi H.M."/>
            <person name="Berlin A."/>
            <person name="Brown A."/>
            <person name="Chapman S.B."/>
            <person name="Chen Z."/>
            <person name="Dunbar C."/>
            <person name="Freedman E."/>
            <person name="Gearin G."/>
            <person name="Gellesch M."/>
            <person name="Goldberg J."/>
            <person name="Griggs A."/>
            <person name="Gujja S."/>
            <person name="Heiman D."/>
            <person name="Howarth C."/>
            <person name="Larson L."/>
            <person name="Lui A."/>
            <person name="MacDonald P.J.P."/>
            <person name="Mehta T."/>
            <person name="Montmayeur A."/>
            <person name="Murphy C."/>
            <person name="Neiman D."/>
            <person name="Pearson M."/>
            <person name="Priest M."/>
            <person name="Roberts A."/>
            <person name="Saif S."/>
            <person name="Shea T."/>
            <person name="Shenoy N."/>
            <person name="Sisk P."/>
            <person name="Stolte C."/>
            <person name="Sykes S."/>
            <person name="Yandava C."/>
            <person name="Wortman J."/>
            <person name="Nusbaum C."/>
            <person name="Birren B."/>
        </authorList>
    </citation>
    <scope>NUCLEOTIDE SEQUENCE</scope>
    <source>
        <strain evidence="3">ATCC 64411</strain>
    </source>
</reference>
<reference evidence="5" key="2">
    <citation type="submission" date="2010-05" db="EMBL/GenBank/DDBJ databases">
        <title>The genome sequence of Magnaporthe poae strain ATCC 64411.</title>
        <authorList>
            <person name="Ma L.-J."/>
            <person name="Dead R."/>
            <person name="Young S."/>
            <person name="Zeng Q."/>
            <person name="Koehrsen M."/>
            <person name="Alvarado L."/>
            <person name="Berlin A."/>
            <person name="Chapman S.B."/>
            <person name="Chen Z."/>
            <person name="Freedman E."/>
            <person name="Gellesch M."/>
            <person name="Goldberg J."/>
            <person name="Griggs A."/>
            <person name="Gujja S."/>
            <person name="Heilman E.R."/>
            <person name="Heiman D."/>
            <person name="Hepburn T."/>
            <person name="Howarth C."/>
            <person name="Jen D."/>
            <person name="Larson L."/>
            <person name="Mehta T."/>
            <person name="Neiman D."/>
            <person name="Pearson M."/>
            <person name="Roberts A."/>
            <person name="Saif S."/>
            <person name="Shea T."/>
            <person name="Shenoy N."/>
            <person name="Sisk P."/>
            <person name="Stolte C."/>
            <person name="Sykes S."/>
            <person name="Walk T."/>
            <person name="White J."/>
            <person name="Yandava C."/>
            <person name="Haas B."/>
            <person name="Nusbaum C."/>
            <person name="Birren B."/>
        </authorList>
    </citation>
    <scope>NUCLEOTIDE SEQUENCE [LARGE SCALE GENOMIC DNA]</scope>
    <source>
        <strain evidence="5">ATCC 64411 / 73-15</strain>
    </source>
</reference>
<feature type="region of interest" description="Disordered" evidence="2">
    <location>
        <begin position="259"/>
        <end position="287"/>
    </location>
</feature>
<feature type="compositionally biased region" description="Basic and acidic residues" evidence="2">
    <location>
        <begin position="60"/>
        <end position="71"/>
    </location>
</feature>
<evidence type="ECO:0000256" key="1">
    <source>
        <dbReference type="SAM" id="Coils"/>
    </source>
</evidence>
<accession>A0A0C4DL62</accession>